<keyword evidence="2" id="KW-1185">Reference proteome</keyword>
<dbReference type="Proteomes" id="UP001231124">
    <property type="component" value="Unassembled WGS sequence"/>
</dbReference>
<sequence>MTIGTVVLTDGRRLPCVMRNHSAGGARLSVARRHPLPKTFVLVVNRSNKAFQVERVWRHGDEVGIKLCEGAPDVPVRPEIAPPA</sequence>
<protein>
    <recommendedName>
        <fullName evidence="3">PilZ domain-containing protein</fullName>
    </recommendedName>
</protein>
<dbReference type="SUPFAM" id="SSF141371">
    <property type="entry name" value="PilZ domain-like"/>
    <property type="match status" value="1"/>
</dbReference>
<evidence type="ECO:0000313" key="1">
    <source>
        <dbReference type="EMBL" id="MDQ0449180.1"/>
    </source>
</evidence>
<comment type="caution">
    <text evidence="1">The sequence shown here is derived from an EMBL/GenBank/DDBJ whole genome shotgun (WGS) entry which is preliminary data.</text>
</comment>
<evidence type="ECO:0008006" key="3">
    <source>
        <dbReference type="Google" id="ProtNLM"/>
    </source>
</evidence>
<gene>
    <name evidence="1" type="ORF">QO012_003697</name>
</gene>
<organism evidence="1 2">
    <name type="scientific">Methylobacterium aerolatum</name>
    <dbReference type="NCBI Taxonomy" id="418708"/>
    <lineage>
        <taxon>Bacteria</taxon>
        <taxon>Pseudomonadati</taxon>
        <taxon>Pseudomonadota</taxon>
        <taxon>Alphaproteobacteria</taxon>
        <taxon>Hyphomicrobiales</taxon>
        <taxon>Methylobacteriaceae</taxon>
        <taxon>Methylobacterium</taxon>
    </lineage>
</organism>
<evidence type="ECO:0000313" key="2">
    <source>
        <dbReference type="Proteomes" id="UP001231124"/>
    </source>
</evidence>
<dbReference type="EMBL" id="JAUSVP010000013">
    <property type="protein sequence ID" value="MDQ0449180.1"/>
    <property type="molecule type" value="Genomic_DNA"/>
</dbReference>
<proteinExistence type="predicted"/>
<name>A0ABU0I3J1_9HYPH</name>
<accession>A0ABU0I3J1</accession>
<reference evidence="1 2" key="1">
    <citation type="submission" date="2023-07" db="EMBL/GenBank/DDBJ databases">
        <title>Genomic Encyclopedia of Type Strains, Phase IV (KMG-IV): sequencing the most valuable type-strain genomes for metagenomic binning, comparative biology and taxonomic classification.</title>
        <authorList>
            <person name="Goeker M."/>
        </authorList>
    </citation>
    <scope>NUCLEOTIDE SEQUENCE [LARGE SCALE GENOMIC DNA]</scope>
    <source>
        <strain evidence="1 2">DSM 19013</strain>
    </source>
</reference>